<dbReference type="Pfam" id="PF19300">
    <property type="entry name" value="BPD_transp_1_N"/>
    <property type="match status" value="1"/>
</dbReference>
<evidence type="ECO:0000313" key="10">
    <source>
        <dbReference type="Proteomes" id="UP000015480"/>
    </source>
</evidence>
<dbReference type="PROSITE" id="PS50928">
    <property type="entry name" value="ABC_TM1"/>
    <property type="match status" value="1"/>
</dbReference>
<evidence type="ECO:0000259" key="8">
    <source>
        <dbReference type="PROSITE" id="PS50928"/>
    </source>
</evidence>
<dbReference type="EMBL" id="CP006652">
    <property type="protein sequence ID" value="AGT10855.1"/>
    <property type="molecule type" value="Genomic_DNA"/>
</dbReference>
<dbReference type="GO" id="GO:0071916">
    <property type="term" value="F:dipeptide transmembrane transporter activity"/>
    <property type="evidence" value="ECO:0007669"/>
    <property type="project" value="TreeGrafter"/>
</dbReference>
<dbReference type="RefSeq" id="WP_020952340.1">
    <property type="nucleotide sequence ID" value="NC_022049.1"/>
</dbReference>
<evidence type="ECO:0000256" key="3">
    <source>
        <dbReference type="ARBA" id="ARBA00022475"/>
    </source>
</evidence>
<dbReference type="KEGG" id="pami:JCM7686_pAMI4p164"/>
<feature type="domain" description="ABC transmembrane type-1" evidence="8">
    <location>
        <begin position="114"/>
        <end position="313"/>
    </location>
</feature>
<keyword evidence="6 7" id="KW-0472">Membrane</keyword>
<keyword evidence="5 7" id="KW-1133">Transmembrane helix</keyword>
<keyword evidence="2 7" id="KW-0813">Transport</keyword>
<proteinExistence type="inferred from homology"/>
<reference evidence="9 10" key="1">
    <citation type="journal article" date="2014" name="BMC Genomics">
        <title>Architecture and functions of a multipartite genome of the methylotrophic bacterium Paracoccus aminophilus JCM 7686, containing primary and secondary chromids.</title>
        <authorList>
            <person name="Dziewit L."/>
            <person name="Czarnecki J."/>
            <person name="Wibberg D."/>
            <person name="Radlinska M."/>
            <person name="Mrozek P."/>
            <person name="Szymczak M."/>
            <person name="Schluter A."/>
            <person name="Puhler A."/>
            <person name="Bartosik D."/>
        </authorList>
    </citation>
    <scope>NUCLEOTIDE SEQUENCE [LARGE SCALE GENOMIC DNA]</scope>
    <source>
        <strain evidence="9">JCM 7686</strain>
        <plasmid evidence="10">Plasmid pAMI4</plasmid>
    </source>
</reference>
<keyword evidence="9" id="KW-0614">Plasmid</keyword>
<feature type="transmembrane region" description="Helical" evidence="7">
    <location>
        <begin position="187"/>
        <end position="209"/>
    </location>
</feature>
<organism evidence="9 10">
    <name type="scientific">Paracoccus aminophilus JCM 7686</name>
    <dbReference type="NCBI Taxonomy" id="1367847"/>
    <lineage>
        <taxon>Bacteria</taxon>
        <taxon>Pseudomonadati</taxon>
        <taxon>Pseudomonadota</taxon>
        <taxon>Alphaproteobacteria</taxon>
        <taxon>Rhodobacterales</taxon>
        <taxon>Paracoccaceae</taxon>
        <taxon>Paracoccus</taxon>
    </lineage>
</organism>
<dbReference type="PANTHER" id="PTHR43163">
    <property type="entry name" value="DIPEPTIDE TRANSPORT SYSTEM PERMEASE PROTEIN DPPB-RELATED"/>
    <property type="match status" value="1"/>
</dbReference>
<evidence type="ECO:0000256" key="6">
    <source>
        <dbReference type="ARBA" id="ARBA00023136"/>
    </source>
</evidence>
<dbReference type="InterPro" id="IPR000515">
    <property type="entry name" value="MetI-like"/>
</dbReference>
<evidence type="ECO:0000256" key="2">
    <source>
        <dbReference type="ARBA" id="ARBA00022448"/>
    </source>
</evidence>
<dbReference type="AlphaFoldDB" id="S5Y542"/>
<name>S5Y542_PARAH</name>
<feature type="transmembrane region" description="Helical" evidence="7">
    <location>
        <begin position="290"/>
        <end position="316"/>
    </location>
</feature>
<feature type="transmembrane region" description="Helical" evidence="7">
    <location>
        <begin position="120"/>
        <end position="140"/>
    </location>
</feature>
<feature type="transmembrane region" description="Helical" evidence="7">
    <location>
        <begin position="27"/>
        <end position="48"/>
    </location>
</feature>
<dbReference type="CDD" id="cd06261">
    <property type="entry name" value="TM_PBP2"/>
    <property type="match status" value="1"/>
</dbReference>
<dbReference type="InterPro" id="IPR035906">
    <property type="entry name" value="MetI-like_sf"/>
</dbReference>
<evidence type="ECO:0000256" key="7">
    <source>
        <dbReference type="RuleBase" id="RU363032"/>
    </source>
</evidence>
<feature type="transmembrane region" description="Helical" evidence="7">
    <location>
        <begin position="152"/>
        <end position="175"/>
    </location>
</feature>
<dbReference type="PANTHER" id="PTHR43163:SF6">
    <property type="entry name" value="DIPEPTIDE TRANSPORT SYSTEM PERMEASE PROTEIN DPPB-RELATED"/>
    <property type="match status" value="1"/>
</dbReference>
<evidence type="ECO:0000256" key="1">
    <source>
        <dbReference type="ARBA" id="ARBA00004651"/>
    </source>
</evidence>
<dbReference type="HOGENOM" id="CLU_036879_0_2_5"/>
<sequence length="325" mass="34311">MSVAAASVRPGGGPAHKALARKVLGRIASGVVVLWAAITLAFLSVQIAPGDIVDIIVGDQIPTPAVAAAIRAEWGLDQPVIVQYFSYLGRVVQGDFGRSYMLQADVGPLLLSQVWPTLKLTMAGVLVAVVFALSMALLTARRPVAGRVASGIELFLVSTPSFWLGIVLLYVFSFTLKIFPVAGDRSLSALVLPALALGLSLGAVLGQVLRQSLERALEEPFALTVKSWGVTEATLRLRHALRHAAIPSVTLAGWLIGGLLSGTVITEQVFGRPGLGRITVDAVLSKDIPVILATAILSAAIYVTMSTIVDLLYLLLDPRLRRGGK</sequence>
<dbReference type="PATRIC" id="fig|1367847.3.peg.3797"/>
<dbReference type="SUPFAM" id="SSF161098">
    <property type="entry name" value="MetI-like"/>
    <property type="match status" value="1"/>
</dbReference>
<dbReference type="Gene3D" id="1.10.3720.10">
    <property type="entry name" value="MetI-like"/>
    <property type="match status" value="1"/>
</dbReference>
<feature type="transmembrane region" description="Helical" evidence="7">
    <location>
        <begin position="244"/>
        <end position="270"/>
    </location>
</feature>
<dbReference type="Pfam" id="PF00528">
    <property type="entry name" value="BPD_transp_1"/>
    <property type="match status" value="1"/>
</dbReference>
<protein>
    <submittedName>
        <fullName evidence="9">ABC-type dipeptide/oligopeptide/nickel transport systems, permease component</fullName>
    </submittedName>
</protein>
<dbReference type="InterPro" id="IPR045621">
    <property type="entry name" value="BPD_transp_1_N"/>
</dbReference>
<evidence type="ECO:0000313" key="9">
    <source>
        <dbReference type="EMBL" id="AGT10855.1"/>
    </source>
</evidence>
<dbReference type="OrthoDB" id="9805855at2"/>
<geneLocation type="plasmid" evidence="9 10">
    <name>pAMI4</name>
</geneLocation>
<dbReference type="Proteomes" id="UP000015480">
    <property type="component" value="Plasmid pAMI4"/>
</dbReference>
<keyword evidence="4 7" id="KW-0812">Transmembrane</keyword>
<gene>
    <name evidence="9" type="ORF">JCM7686_pAMI4p164</name>
</gene>
<dbReference type="GO" id="GO:0005886">
    <property type="term" value="C:plasma membrane"/>
    <property type="evidence" value="ECO:0007669"/>
    <property type="project" value="UniProtKB-SubCell"/>
</dbReference>
<comment type="subcellular location">
    <subcellularLocation>
        <location evidence="1 7">Cell membrane</location>
        <topology evidence="1 7">Multi-pass membrane protein</topology>
    </subcellularLocation>
</comment>
<keyword evidence="3" id="KW-1003">Cell membrane</keyword>
<comment type="similarity">
    <text evidence="7">Belongs to the binding-protein-dependent transport system permease family.</text>
</comment>
<keyword evidence="10" id="KW-1185">Reference proteome</keyword>
<evidence type="ECO:0000256" key="5">
    <source>
        <dbReference type="ARBA" id="ARBA00022989"/>
    </source>
</evidence>
<dbReference type="eggNOG" id="COG0601">
    <property type="taxonomic scope" value="Bacteria"/>
</dbReference>
<accession>S5Y542</accession>
<evidence type="ECO:0000256" key="4">
    <source>
        <dbReference type="ARBA" id="ARBA00022692"/>
    </source>
</evidence>